<evidence type="ECO:0000313" key="3">
    <source>
        <dbReference type="Proteomes" id="UP001501417"/>
    </source>
</evidence>
<evidence type="ECO:0000313" key="2">
    <source>
        <dbReference type="EMBL" id="GAA4293697.1"/>
    </source>
</evidence>
<organism evidence="2 3">
    <name type="scientific">Mycobacterium paraffinicum</name>
    <dbReference type="NCBI Taxonomy" id="53378"/>
    <lineage>
        <taxon>Bacteria</taxon>
        <taxon>Bacillati</taxon>
        <taxon>Actinomycetota</taxon>
        <taxon>Actinomycetes</taxon>
        <taxon>Mycobacteriales</taxon>
        <taxon>Mycobacteriaceae</taxon>
        <taxon>Mycobacterium</taxon>
    </lineage>
</organism>
<dbReference type="SUPFAM" id="SSF53098">
    <property type="entry name" value="Ribonuclease H-like"/>
    <property type="match status" value="1"/>
</dbReference>
<dbReference type="Pfam" id="PF13683">
    <property type="entry name" value="rve_3"/>
    <property type="match status" value="1"/>
</dbReference>
<dbReference type="EMBL" id="BAABGF010000046">
    <property type="protein sequence ID" value="GAA4293697.1"/>
    <property type="molecule type" value="Genomic_DNA"/>
</dbReference>
<gene>
    <name evidence="2" type="ORF">GCM10023161_42280</name>
</gene>
<name>A0ABP8F2X8_9MYCO</name>
<evidence type="ECO:0000259" key="1">
    <source>
        <dbReference type="Pfam" id="PF13683"/>
    </source>
</evidence>
<accession>A0ABP8F2X8</accession>
<dbReference type="InterPro" id="IPR001584">
    <property type="entry name" value="Integrase_cat-core"/>
</dbReference>
<dbReference type="InterPro" id="IPR012337">
    <property type="entry name" value="RNaseH-like_sf"/>
</dbReference>
<comment type="caution">
    <text evidence="2">The sequence shown here is derived from an EMBL/GenBank/DDBJ whole genome shotgun (WGS) entry which is preliminary data.</text>
</comment>
<protein>
    <recommendedName>
        <fullName evidence="1">Integrase catalytic domain-containing protein</fullName>
    </recommendedName>
</protein>
<feature type="domain" description="Integrase catalytic" evidence="1">
    <location>
        <begin position="30"/>
        <end position="95"/>
    </location>
</feature>
<reference evidence="3" key="1">
    <citation type="journal article" date="2019" name="Int. J. Syst. Evol. Microbiol.">
        <title>The Global Catalogue of Microorganisms (GCM) 10K type strain sequencing project: providing services to taxonomists for standard genome sequencing and annotation.</title>
        <authorList>
            <consortium name="The Broad Institute Genomics Platform"/>
            <consortium name="The Broad Institute Genome Sequencing Center for Infectious Disease"/>
            <person name="Wu L."/>
            <person name="Ma J."/>
        </authorList>
    </citation>
    <scope>NUCLEOTIDE SEQUENCE [LARGE SCALE GENOMIC DNA]</scope>
    <source>
        <strain evidence="3">JCM 17782</strain>
    </source>
</reference>
<keyword evidence="3" id="KW-1185">Reference proteome</keyword>
<proteinExistence type="predicted"/>
<dbReference type="Proteomes" id="UP001501417">
    <property type="component" value="Unassembled WGS sequence"/>
</dbReference>
<sequence>MDSFTGNTPGSQFTCGRYGERLAEIGTVPSISSIGDSSDNALAETANGYYKAERIYGPAHSGPWKTVEEVELATLRWVYWHNTSRLHSYLADVPPTEFKATFHDAQRTDQALVAIQ</sequence>